<accession>A0ABS8V4W0</accession>
<evidence type="ECO:0000313" key="2">
    <source>
        <dbReference type="Proteomes" id="UP000823775"/>
    </source>
</evidence>
<reference evidence="1 2" key="1">
    <citation type="journal article" date="2021" name="BMC Genomics">
        <title>Datura genome reveals duplications of psychoactive alkaloid biosynthetic genes and high mutation rate following tissue culture.</title>
        <authorList>
            <person name="Rajewski A."/>
            <person name="Carter-House D."/>
            <person name="Stajich J."/>
            <person name="Litt A."/>
        </authorList>
    </citation>
    <scope>NUCLEOTIDE SEQUENCE [LARGE SCALE GENOMIC DNA]</scope>
    <source>
        <strain evidence="1">AR-01</strain>
    </source>
</reference>
<evidence type="ECO:0000313" key="1">
    <source>
        <dbReference type="EMBL" id="MCD9641230.1"/>
    </source>
</evidence>
<dbReference type="EMBL" id="JACEIK010003307">
    <property type="protein sequence ID" value="MCD9641230.1"/>
    <property type="molecule type" value="Genomic_DNA"/>
</dbReference>
<keyword evidence="2" id="KW-1185">Reference proteome</keyword>
<protein>
    <submittedName>
        <fullName evidence="1">Uncharacterized protein</fullName>
    </submittedName>
</protein>
<proteinExistence type="predicted"/>
<comment type="caution">
    <text evidence="1">The sequence shown here is derived from an EMBL/GenBank/DDBJ whole genome shotgun (WGS) entry which is preliminary data.</text>
</comment>
<dbReference type="Proteomes" id="UP000823775">
    <property type="component" value="Unassembled WGS sequence"/>
</dbReference>
<gene>
    <name evidence="1" type="ORF">HAX54_027300</name>
</gene>
<organism evidence="1 2">
    <name type="scientific">Datura stramonium</name>
    <name type="common">Jimsonweed</name>
    <name type="synonym">Common thornapple</name>
    <dbReference type="NCBI Taxonomy" id="4076"/>
    <lineage>
        <taxon>Eukaryota</taxon>
        <taxon>Viridiplantae</taxon>
        <taxon>Streptophyta</taxon>
        <taxon>Embryophyta</taxon>
        <taxon>Tracheophyta</taxon>
        <taxon>Spermatophyta</taxon>
        <taxon>Magnoliopsida</taxon>
        <taxon>eudicotyledons</taxon>
        <taxon>Gunneridae</taxon>
        <taxon>Pentapetalae</taxon>
        <taxon>asterids</taxon>
        <taxon>lamiids</taxon>
        <taxon>Solanales</taxon>
        <taxon>Solanaceae</taxon>
        <taxon>Solanoideae</taxon>
        <taxon>Datureae</taxon>
        <taxon>Datura</taxon>
    </lineage>
</organism>
<sequence length="109" mass="12450">MKVKQQSLTFPFYLGSVIMYAGNLSFVRPLDRCTEPSSVITLAYSDKRPPVMKRAKHRGRVTMEKRLTMSFTVETSRGVSPKQPQHSHLIHGGLSEETTSWHFHLAIYT</sequence>
<name>A0ABS8V4W0_DATST</name>